<dbReference type="Pfam" id="PF03279">
    <property type="entry name" value="Lip_A_acyltrans"/>
    <property type="match status" value="1"/>
</dbReference>
<protein>
    <submittedName>
        <fullName evidence="7">Lipid A biosynthesis acyltransferase</fullName>
    </submittedName>
</protein>
<keyword evidence="5" id="KW-0472">Membrane</keyword>
<dbReference type="RefSeq" id="WP_073008729.1">
    <property type="nucleotide sequence ID" value="NZ_FQXD01000008.1"/>
</dbReference>
<evidence type="ECO:0000256" key="2">
    <source>
        <dbReference type="ARBA" id="ARBA00022475"/>
    </source>
</evidence>
<comment type="subcellular location">
    <subcellularLocation>
        <location evidence="1">Cell inner membrane</location>
    </subcellularLocation>
</comment>
<organism evidence="7 8">
    <name type="scientific">Virgibacillus chiguensis</name>
    <dbReference type="NCBI Taxonomy" id="411959"/>
    <lineage>
        <taxon>Bacteria</taxon>
        <taxon>Bacillati</taxon>
        <taxon>Bacillota</taxon>
        <taxon>Bacilli</taxon>
        <taxon>Bacillales</taxon>
        <taxon>Bacillaceae</taxon>
        <taxon>Virgibacillus</taxon>
    </lineage>
</organism>
<dbReference type="OrthoDB" id="9808633at2"/>
<evidence type="ECO:0000256" key="6">
    <source>
        <dbReference type="ARBA" id="ARBA00023315"/>
    </source>
</evidence>
<sequence>MSILNFNNLLEFHSILKNIPFQKKEEQQLADLFLQTIVETDMNSNTLNPLKYVPVIKSFPALNQSAEEISHAYSLFAEKRKSAWTYLSLSLYNKQYDQIIEPESDRLLKSIEPAHSKNRIIIAPFHMGMHTMSMPLVTRYFDKTTILVNSDEIDIIQQWMSTYLEAAYSDSIDMVPVPSHTSPLKFTKAIMRGATGIIFPEFSYGINQEEEEVPFLGGTFKAPIGVYVLAKRLSAKVYPLGSIWNEEENKVRFMVGDSLDPNALSQSTFLQHLFAQGEEWIAKNPEQWLWDHLIE</sequence>
<evidence type="ECO:0000313" key="8">
    <source>
        <dbReference type="Proteomes" id="UP000184079"/>
    </source>
</evidence>
<name>A0A1M5TPL8_9BACI</name>
<keyword evidence="4 7" id="KW-0808">Transferase</keyword>
<reference evidence="8" key="1">
    <citation type="submission" date="2016-11" db="EMBL/GenBank/DDBJ databases">
        <authorList>
            <person name="Varghese N."/>
            <person name="Submissions S."/>
        </authorList>
    </citation>
    <scope>NUCLEOTIDE SEQUENCE [LARGE SCALE GENOMIC DNA]</scope>
    <source>
        <strain evidence="8">CGMCC 1.6496</strain>
    </source>
</reference>
<evidence type="ECO:0000256" key="1">
    <source>
        <dbReference type="ARBA" id="ARBA00004533"/>
    </source>
</evidence>
<dbReference type="EMBL" id="FQXD01000008">
    <property type="protein sequence ID" value="SHH52717.1"/>
    <property type="molecule type" value="Genomic_DNA"/>
</dbReference>
<gene>
    <name evidence="7" type="ORF">SAMN05421807_10893</name>
</gene>
<dbReference type="GO" id="GO:0005886">
    <property type="term" value="C:plasma membrane"/>
    <property type="evidence" value="ECO:0007669"/>
    <property type="project" value="UniProtKB-SubCell"/>
</dbReference>
<dbReference type="Proteomes" id="UP000184079">
    <property type="component" value="Unassembled WGS sequence"/>
</dbReference>
<evidence type="ECO:0000256" key="5">
    <source>
        <dbReference type="ARBA" id="ARBA00023136"/>
    </source>
</evidence>
<keyword evidence="6 7" id="KW-0012">Acyltransferase</keyword>
<keyword evidence="2" id="KW-1003">Cell membrane</keyword>
<accession>A0A1M5TPL8</accession>
<dbReference type="AlphaFoldDB" id="A0A1M5TPL8"/>
<dbReference type="InterPro" id="IPR004960">
    <property type="entry name" value="LipA_acyltrans"/>
</dbReference>
<dbReference type="GO" id="GO:0009247">
    <property type="term" value="P:glycolipid biosynthetic process"/>
    <property type="evidence" value="ECO:0007669"/>
    <property type="project" value="UniProtKB-ARBA"/>
</dbReference>
<evidence type="ECO:0000256" key="4">
    <source>
        <dbReference type="ARBA" id="ARBA00022679"/>
    </source>
</evidence>
<evidence type="ECO:0000313" key="7">
    <source>
        <dbReference type="EMBL" id="SHH52717.1"/>
    </source>
</evidence>
<dbReference type="GO" id="GO:0016746">
    <property type="term" value="F:acyltransferase activity"/>
    <property type="evidence" value="ECO:0007669"/>
    <property type="project" value="UniProtKB-KW"/>
</dbReference>
<keyword evidence="3" id="KW-0997">Cell inner membrane</keyword>
<keyword evidence="8" id="KW-1185">Reference proteome</keyword>
<evidence type="ECO:0000256" key="3">
    <source>
        <dbReference type="ARBA" id="ARBA00022519"/>
    </source>
</evidence>
<proteinExistence type="predicted"/>